<sequence length="61" mass="6922">MYLYGGKRFEVALLYLAKQQDMGAELVNLTRVFRAYCISALQADRDRQTLDVGHGIAVCLR</sequence>
<keyword evidence="2" id="KW-1185">Reference proteome</keyword>
<evidence type="ECO:0000313" key="2">
    <source>
        <dbReference type="Proteomes" id="UP001318401"/>
    </source>
</evidence>
<organism evidence="1 2">
    <name type="scientific">Vreelandella venusta</name>
    <dbReference type="NCBI Taxonomy" id="44935"/>
    <lineage>
        <taxon>Bacteria</taxon>
        <taxon>Pseudomonadati</taxon>
        <taxon>Pseudomonadota</taxon>
        <taxon>Gammaproteobacteria</taxon>
        <taxon>Oceanospirillales</taxon>
        <taxon>Halomonadaceae</taxon>
        <taxon>Vreelandella</taxon>
    </lineage>
</organism>
<accession>A0ABX2BAZ0</accession>
<name>A0ABX2BAZ0_9GAMM</name>
<evidence type="ECO:0000313" key="1">
    <source>
        <dbReference type="EMBL" id="NPT30613.1"/>
    </source>
</evidence>
<reference evidence="1 2" key="1">
    <citation type="submission" date="2018-04" db="EMBL/GenBank/DDBJ databases">
        <authorList>
            <person name="Li G."/>
            <person name="Du W."/>
            <person name="Bai Y."/>
        </authorList>
    </citation>
    <scope>NUCLEOTIDE SEQUENCE [LARGE SCALE GENOMIC DNA]</scope>
    <source>
        <strain evidence="1 2">YYYZ-3</strain>
    </source>
</reference>
<protein>
    <submittedName>
        <fullName evidence="1">Uncharacterized protein</fullName>
    </submittedName>
</protein>
<proteinExistence type="predicted"/>
<gene>
    <name evidence="1" type="ORF">DDR56_08545</name>
</gene>
<comment type="caution">
    <text evidence="1">The sequence shown here is derived from an EMBL/GenBank/DDBJ whole genome shotgun (WGS) entry which is preliminary data.</text>
</comment>
<dbReference type="EMBL" id="QDKN01000003">
    <property type="protein sequence ID" value="NPT30613.1"/>
    <property type="molecule type" value="Genomic_DNA"/>
</dbReference>
<dbReference type="Proteomes" id="UP001318401">
    <property type="component" value="Unassembled WGS sequence"/>
</dbReference>